<organism evidence="4 5">
    <name type="scientific">Vanrija pseudolonga</name>
    <dbReference type="NCBI Taxonomy" id="143232"/>
    <lineage>
        <taxon>Eukaryota</taxon>
        <taxon>Fungi</taxon>
        <taxon>Dikarya</taxon>
        <taxon>Basidiomycota</taxon>
        <taxon>Agaricomycotina</taxon>
        <taxon>Tremellomycetes</taxon>
        <taxon>Trichosporonales</taxon>
        <taxon>Trichosporonaceae</taxon>
        <taxon>Vanrija</taxon>
    </lineage>
</organism>
<sequence>MSAPRLPPPEDYVTPFTDHVYAVKHGVELRLRVWPSASPDPAPWVLWSHGGAWLFGLHEDPTAWVVPGFHARGYHVVSFTYRYAPIANIEDILTDGRDAHAWCVAHLPNLLRVDIERYVLAGDSAGGHLATTLAQLVSPPPRAVLSDHGLVDLADAHYDTLRFSGSYTGEFGPEEIEAAIQDRDYTRAFASVPEETRAKWPLGEVRRAFHAPRVQYGRREQLQADVKTALAERGAWVAAVLHPERFSSSEQLKAYARKWSPLHMLDAAPSYPPTFFIHGEADNIVPTAQSRAFAAKLRARGVAVGGHYEPGEGHCYDEKFTSPNVEGYTRCVVACLDFIGAHVART</sequence>
<name>A0AAF0YF07_9TREE</name>
<dbReference type="PANTHER" id="PTHR48081:SF3">
    <property type="entry name" value="ALPHA_BETA HYDROLASE FOLD-3 DOMAIN-CONTAINING PROTEIN"/>
    <property type="match status" value="1"/>
</dbReference>
<dbReference type="GO" id="GO:0008236">
    <property type="term" value="F:serine-type peptidase activity"/>
    <property type="evidence" value="ECO:0007669"/>
    <property type="project" value="InterPro"/>
</dbReference>
<keyword evidence="1" id="KW-0378">Hydrolase</keyword>
<dbReference type="InterPro" id="IPR050300">
    <property type="entry name" value="GDXG_lipolytic_enzyme"/>
</dbReference>
<dbReference type="InterPro" id="IPR013094">
    <property type="entry name" value="AB_hydrolase_3"/>
</dbReference>
<dbReference type="Gene3D" id="3.40.50.1820">
    <property type="entry name" value="alpha/beta hydrolase"/>
    <property type="match status" value="1"/>
</dbReference>
<evidence type="ECO:0000313" key="4">
    <source>
        <dbReference type="EMBL" id="WOO85147.1"/>
    </source>
</evidence>
<dbReference type="GO" id="GO:0006508">
    <property type="term" value="P:proteolysis"/>
    <property type="evidence" value="ECO:0007669"/>
    <property type="project" value="InterPro"/>
</dbReference>
<gene>
    <name evidence="4" type="primary">andM_0</name>
    <name evidence="4" type="ORF">LOC62_06G008647</name>
</gene>
<proteinExistence type="predicted"/>
<feature type="domain" description="Alpha/beta hydrolase fold-3" evidence="3">
    <location>
        <begin position="45"/>
        <end position="153"/>
    </location>
</feature>
<feature type="domain" description="Peptidase S9 prolyl oligopeptidase catalytic" evidence="2">
    <location>
        <begin position="250"/>
        <end position="317"/>
    </location>
</feature>
<dbReference type="SUPFAM" id="SSF53474">
    <property type="entry name" value="alpha/beta-Hydrolases"/>
    <property type="match status" value="1"/>
</dbReference>
<dbReference type="PANTHER" id="PTHR48081">
    <property type="entry name" value="AB HYDROLASE SUPERFAMILY PROTEIN C4A8.06C"/>
    <property type="match status" value="1"/>
</dbReference>
<protein>
    <submittedName>
        <fullName evidence="4">Non-reducing polyketide synthase andM</fullName>
    </submittedName>
</protein>
<dbReference type="RefSeq" id="XP_062631173.1">
    <property type="nucleotide sequence ID" value="XM_062775189.1"/>
</dbReference>
<dbReference type="AlphaFoldDB" id="A0AAF0YF07"/>
<evidence type="ECO:0000259" key="3">
    <source>
        <dbReference type="Pfam" id="PF07859"/>
    </source>
</evidence>
<dbReference type="GeneID" id="87811811"/>
<dbReference type="InterPro" id="IPR029058">
    <property type="entry name" value="AB_hydrolase_fold"/>
</dbReference>
<evidence type="ECO:0000313" key="5">
    <source>
        <dbReference type="Proteomes" id="UP000827549"/>
    </source>
</evidence>
<dbReference type="InterPro" id="IPR001375">
    <property type="entry name" value="Peptidase_S9_cat"/>
</dbReference>
<accession>A0AAF0YF07</accession>
<dbReference type="Proteomes" id="UP000827549">
    <property type="component" value="Chromosome 6"/>
</dbReference>
<dbReference type="Pfam" id="PF00326">
    <property type="entry name" value="Peptidase_S9"/>
    <property type="match status" value="1"/>
</dbReference>
<keyword evidence="5" id="KW-1185">Reference proteome</keyword>
<evidence type="ECO:0000256" key="1">
    <source>
        <dbReference type="ARBA" id="ARBA00022801"/>
    </source>
</evidence>
<evidence type="ECO:0000259" key="2">
    <source>
        <dbReference type="Pfam" id="PF00326"/>
    </source>
</evidence>
<reference evidence="4" key="1">
    <citation type="submission" date="2023-10" db="EMBL/GenBank/DDBJ databases">
        <authorList>
            <person name="Noh H."/>
        </authorList>
    </citation>
    <scope>NUCLEOTIDE SEQUENCE</scope>
    <source>
        <strain evidence="4">DUCC4014</strain>
    </source>
</reference>
<dbReference type="EMBL" id="CP086719">
    <property type="protein sequence ID" value="WOO85147.1"/>
    <property type="molecule type" value="Genomic_DNA"/>
</dbReference>
<dbReference type="Pfam" id="PF07859">
    <property type="entry name" value="Abhydrolase_3"/>
    <property type="match status" value="1"/>
</dbReference>